<dbReference type="VEuPathDB" id="FungiDB:KRP23_6883"/>
<evidence type="ECO:0000256" key="1">
    <source>
        <dbReference type="SAM" id="Coils"/>
    </source>
</evidence>
<evidence type="ECO:0000256" key="2">
    <source>
        <dbReference type="SAM" id="MobiDB-lite"/>
    </source>
</evidence>
<feature type="region of interest" description="Disordered" evidence="2">
    <location>
        <begin position="488"/>
        <end position="545"/>
    </location>
</feature>
<sequence length="608" mass="63468">MNRLLQHFVDSSGSQASAASRPPIPAPPQSSGGSYNAGNRGSYQRAAPGGPFYYQPPPTHYQQRNGSGLEEIPLTSQSTGGVYETVDLDADSGQQQRLFTPNGQAQSFGYKTATPPGSREAHRAPFYQQKTPGSTGELFANGPPPARELFGGPPSSSGSGGNPYRRQSNPVNNSVAVNANGGAMFGHSESVEDPFTASPANGNGAGLIGHSASPPNDPFAASPSQNGGFGGQAPQHDLFATPPSKEKRNMFGGESVGASAHDPFAVQRPMDSGLQYQQQGYQQQQQHHEQLRPASSETSASPFAAVSSNSAAPADPFASAPSQSTYASVDPFASTPSHSGSSLFGSSAPSDGAHQRMASADSLFSSPAPSNNGAWAQATQPEPSPAQTQNAFTSEAPTASSLFGGSAPSQFEASPPAPSKSQICASPPQVSFSPSPVNPQAGIPPSPTKSPVNVPPSPMKPPVHAPPSPMINASSPLMRPQVTVPASPVMRPEDHLTPAFGSMKLSTPAKSPLKSGLDVRHMKFPAGKREDDAVSNAPSMAPSRMSMLSTLDDSLKLSDMYKQMTARLEGEKHDLLKVVTSQAQEIAQMKKQIQSLELQLKKSRLQNV</sequence>
<feature type="compositionally biased region" description="Basic and acidic residues" evidence="2">
    <location>
        <begin position="517"/>
        <end position="532"/>
    </location>
</feature>
<dbReference type="OMA" id="PSPMINA"/>
<accession>H3GE32</accession>
<name>H3GE32_PHYRM</name>
<feature type="compositionally biased region" description="Low complexity" evidence="2">
    <location>
        <begin position="426"/>
        <end position="440"/>
    </location>
</feature>
<dbReference type="EMBL" id="DS566002">
    <property type="status" value="NOT_ANNOTATED_CDS"/>
    <property type="molecule type" value="Genomic_DNA"/>
</dbReference>
<reference evidence="4" key="1">
    <citation type="journal article" date="2006" name="Science">
        <title>Phytophthora genome sequences uncover evolutionary origins and mechanisms of pathogenesis.</title>
        <authorList>
            <person name="Tyler B.M."/>
            <person name="Tripathy S."/>
            <person name="Zhang X."/>
            <person name="Dehal P."/>
            <person name="Jiang R.H."/>
            <person name="Aerts A."/>
            <person name="Arredondo F.D."/>
            <person name="Baxter L."/>
            <person name="Bensasson D."/>
            <person name="Beynon J.L."/>
            <person name="Chapman J."/>
            <person name="Damasceno C.M."/>
            <person name="Dorrance A.E."/>
            <person name="Dou D."/>
            <person name="Dickerman A.W."/>
            <person name="Dubchak I.L."/>
            <person name="Garbelotto M."/>
            <person name="Gijzen M."/>
            <person name="Gordon S.G."/>
            <person name="Govers F."/>
            <person name="Grunwald N.J."/>
            <person name="Huang W."/>
            <person name="Ivors K.L."/>
            <person name="Jones R.W."/>
            <person name="Kamoun S."/>
            <person name="Krampis K."/>
            <person name="Lamour K.H."/>
            <person name="Lee M.K."/>
            <person name="McDonald W.H."/>
            <person name="Medina M."/>
            <person name="Meijer H.J."/>
            <person name="Nordberg E.K."/>
            <person name="Maclean D.J."/>
            <person name="Ospina-Giraldo M.D."/>
            <person name="Morris P.F."/>
            <person name="Phuntumart V."/>
            <person name="Putnam N.H."/>
            <person name="Rash S."/>
            <person name="Rose J.K."/>
            <person name="Sakihama Y."/>
            <person name="Salamov A.A."/>
            <person name="Savidor A."/>
            <person name="Scheuring C.F."/>
            <person name="Smith B.M."/>
            <person name="Sobral B.W."/>
            <person name="Terry A."/>
            <person name="Torto-Alalibo T.A."/>
            <person name="Win J."/>
            <person name="Xu Z."/>
            <person name="Zhang H."/>
            <person name="Grigoriev I.V."/>
            <person name="Rokhsar D.S."/>
            <person name="Boore J.L."/>
        </authorList>
    </citation>
    <scope>NUCLEOTIDE SEQUENCE [LARGE SCALE GENOMIC DNA]</scope>
    <source>
        <strain evidence="4">Pr102</strain>
    </source>
</reference>
<dbReference type="AlphaFoldDB" id="H3GE32"/>
<feature type="compositionally biased region" description="Pro residues" evidence="2">
    <location>
        <begin position="442"/>
        <end position="469"/>
    </location>
</feature>
<feature type="coiled-coil region" evidence="1">
    <location>
        <begin position="579"/>
        <end position="606"/>
    </location>
</feature>
<dbReference type="EnsemblProtists" id="Phyra73879">
    <property type="protein sequence ID" value="Phyra73879"/>
    <property type="gene ID" value="Phyra73879"/>
</dbReference>
<dbReference type="eggNOG" id="ENOG502SG16">
    <property type="taxonomic scope" value="Eukaryota"/>
</dbReference>
<dbReference type="Proteomes" id="UP000005238">
    <property type="component" value="Unassembled WGS sequence"/>
</dbReference>
<dbReference type="VEuPathDB" id="FungiDB:KRP22_11982"/>
<feature type="compositionally biased region" description="Low complexity" evidence="2">
    <location>
        <begin position="334"/>
        <end position="350"/>
    </location>
</feature>
<feature type="compositionally biased region" description="Low complexity" evidence="2">
    <location>
        <begin position="273"/>
        <end position="285"/>
    </location>
</feature>
<feature type="compositionally biased region" description="Polar residues" evidence="2">
    <location>
        <begin position="32"/>
        <end position="42"/>
    </location>
</feature>
<feature type="compositionally biased region" description="Low complexity" evidence="2">
    <location>
        <begin position="307"/>
        <end position="324"/>
    </location>
</feature>
<keyword evidence="1" id="KW-0175">Coiled coil</keyword>
<evidence type="ECO:0000313" key="4">
    <source>
        <dbReference type="Proteomes" id="UP000005238"/>
    </source>
</evidence>
<protein>
    <submittedName>
        <fullName evidence="3">Uncharacterized protein</fullName>
    </submittedName>
</protein>
<dbReference type="HOGENOM" id="CLU_449395_0_0_1"/>
<proteinExistence type="predicted"/>
<keyword evidence="4" id="KW-1185">Reference proteome</keyword>
<evidence type="ECO:0000313" key="3">
    <source>
        <dbReference type="EnsemblProtists" id="Phyra73879"/>
    </source>
</evidence>
<reference evidence="3" key="2">
    <citation type="submission" date="2015-06" db="UniProtKB">
        <authorList>
            <consortium name="EnsemblProtists"/>
        </authorList>
    </citation>
    <scope>IDENTIFICATION</scope>
    <source>
        <strain evidence="3">Pr102</strain>
    </source>
</reference>
<feature type="compositionally biased region" description="Polar residues" evidence="2">
    <location>
        <begin position="92"/>
        <end position="109"/>
    </location>
</feature>
<organism evidence="3 4">
    <name type="scientific">Phytophthora ramorum</name>
    <name type="common">Sudden oak death agent</name>
    <dbReference type="NCBI Taxonomy" id="164328"/>
    <lineage>
        <taxon>Eukaryota</taxon>
        <taxon>Sar</taxon>
        <taxon>Stramenopiles</taxon>
        <taxon>Oomycota</taxon>
        <taxon>Peronosporomycetes</taxon>
        <taxon>Peronosporales</taxon>
        <taxon>Peronosporaceae</taxon>
        <taxon>Phytophthora</taxon>
    </lineage>
</organism>
<feature type="region of interest" description="Disordered" evidence="2">
    <location>
        <begin position="1"/>
        <end position="476"/>
    </location>
</feature>
<dbReference type="InParanoid" id="H3GE32"/>
<feature type="compositionally biased region" description="Polar residues" evidence="2">
    <location>
        <begin position="362"/>
        <end position="412"/>
    </location>
</feature>
<feature type="compositionally biased region" description="Low complexity" evidence="2">
    <location>
        <begin position="168"/>
        <end position="182"/>
    </location>
</feature>